<evidence type="ECO:0000256" key="1">
    <source>
        <dbReference type="SAM" id="SignalP"/>
    </source>
</evidence>
<dbReference type="KEGG" id="asq:AVL57_03630"/>
<protein>
    <submittedName>
        <fullName evidence="3">Copper chaperone PCu(A)C</fullName>
    </submittedName>
</protein>
<evidence type="ECO:0000313" key="4">
    <source>
        <dbReference type="Proteomes" id="UP000056750"/>
    </source>
</evidence>
<dbReference type="Proteomes" id="UP000056750">
    <property type="component" value="Chromosome"/>
</dbReference>
<dbReference type="PANTHER" id="PTHR36302">
    <property type="entry name" value="BLR7088 PROTEIN"/>
    <property type="match status" value="1"/>
</dbReference>
<keyword evidence="4" id="KW-1185">Reference proteome</keyword>
<gene>
    <name evidence="2" type="ORF">AVL57_03630</name>
    <name evidence="3" type="ORF">Q4527_11475</name>
</gene>
<dbReference type="EMBL" id="JAUOQI010000007">
    <property type="protein sequence ID" value="MDO6578019.1"/>
    <property type="molecule type" value="Genomic_DNA"/>
</dbReference>
<dbReference type="Pfam" id="PF04314">
    <property type="entry name" value="PCuAC"/>
    <property type="match status" value="1"/>
</dbReference>
<sequence length="161" mass="17333">MTPNTHSLSFKLLALFMFALTACSVQATHPISISDGYARATFPMAQSAALYFTLHNESDTPAKLTGVTVSGDIASDAQIHTTEMSDDMMRMREVKEGIDIAPNESLSFTSGGYHVMLLGLEKGLVEGSSVSLTLSFDNAANYTVELPVKGMGKEAGHRHHH</sequence>
<dbReference type="EMBL" id="CP013926">
    <property type="protein sequence ID" value="AMJ73147.1"/>
    <property type="molecule type" value="Genomic_DNA"/>
</dbReference>
<dbReference type="PANTHER" id="PTHR36302:SF1">
    <property type="entry name" value="COPPER CHAPERONE PCU(A)C"/>
    <property type="match status" value="1"/>
</dbReference>
<accession>A0AAW7Z3R7</accession>
<dbReference type="SUPFAM" id="SSF110087">
    <property type="entry name" value="DR1885-like metal-binding protein"/>
    <property type="match status" value="1"/>
</dbReference>
<dbReference type="RefSeq" id="WP_057794251.1">
    <property type="nucleotide sequence ID" value="NZ_CAXIBE010000025.1"/>
</dbReference>
<reference evidence="2 4" key="1">
    <citation type="submission" date="2015-12" db="EMBL/GenBank/DDBJ databases">
        <title>Intraspecies pangenome expansion in the marine bacterium Alteromonas.</title>
        <authorList>
            <person name="Lopez-Perez M."/>
            <person name="Rodriguez-Valera F."/>
        </authorList>
    </citation>
    <scope>NUCLEOTIDE SEQUENCE [LARGE SCALE GENOMIC DNA]</scope>
    <source>
        <strain evidence="2 4">LMG 21861</strain>
    </source>
</reference>
<organism evidence="3 5">
    <name type="scientific">Alteromonas stellipolaris</name>
    <dbReference type="NCBI Taxonomy" id="233316"/>
    <lineage>
        <taxon>Bacteria</taxon>
        <taxon>Pseudomonadati</taxon>
        <taxon>Pseudomonadota</taxon>
        <taxon>Gammaproteobacteria</taxon>
        <taxon>Alteromonadales</taxon>
        <taxon>Alteromonadaceae</taxon>
        <taxon>Alteromonas/Salinimonas group</taxon>
        <taxon>Alteromonas</taxon>
    </lineage>
</organism>
<dbReference type="InterPro" id="IPR036182">
    <property type="entry name" value="PCuAC_sf"/>
</dbReference>
<dbReference type="Gene3D" id="2.60.40.1890">
    <property type="entry name" value="PCu(A)C copper chaperone"/>
    <property type="match status" value="1"/>
</dbReference>
<dbReference type="Proteomes" id="UP001170717">
    <property type="component" value="Unassembled WGS sequence"/>
</dbReference>
<dbReference type="AlphaFoldDB" id="A0AAW7Z3R7"/>
<dbReference type="GeneID" id="83256742"/>
<evidence type="ECO:0000313" key="5">
    <source>
        <dbReference type="Proteomes" id="UP001170717"/>
    </source>
</evidence>
<evidence type="ECO:0000313" key="3">
    <source>
        <dbReference type="EMBL" id="MDO6578019.1"/>
    </source>
</evidence>
<name>A0AAW7Z3R7_9ALTE</name>
<proteinExistence type="predicted"/>
<keyword evidence="1" id="KW-0732">Signal</keyword>
<feature type="signal peptide" evidence="1">
    <location>
        <begin position="1"/>
        <end position="27"/>
    </location>
</feature>
<dbReference type="InterPro" id="IPR058248">
    <property type="entry name" value="Lxx211020-like"/>
</dbReference>
<feature type="chain" id="PRO_5043678627" evidence="1">
    <location>
        <begin position="28"/>
        <end position="161"/>
    </location>
</feature>
<dbReference type="InterPro" id="IPR007410">
    <property type="entry name" value="LpqE-like"/>
</dbReference>
<evidence type="ECO:0000313" key="2">
    <source>
        <dbReference type="EMBL" id="AMJ73147.1"/>
    </source>
</evidence>
<reference evidence="3" key="2">
    <citation type="submission" date="2023-07" db="EMBL/GenBank/DDBJ databases">
        <title>Genome content predicts the carbon catabolic preferences of heterotrophic bacteria.</title>
        <authorList>
            <person name="Gralka M."/>
        </authorList>
    </citation>
    <scope>NUCLEOTIDE SEQUENCE</scope>
    <source>
        <strain evidence="3">F2M12</strain>
    </source>
</reference>